<accession>A0A8J4UIS0</accession>
<name>A0A8J4UIS0_CLAMG</name>
<dbReference type="Proteomes" id="UP000727407">
    <property type="component" value="Unassembled WGS sequence"/>
</dbReference>
<sequence length="62" mass="6665">MGWSRERIEPLAPVCRIPDFPGGQSAAVPLHSGGGGFDQRYSPVQESGHEQAERVSPPHALD</sequence>
<dbReference type="AlphaFoldDB" id="A0A8J4UIS0"/>
<dbReference type="EMBL" id="QNUK01000194">
    <property type="protein sequence ID" value="KAF5898602.1"/>
    <property type="molecule type" value="Genomic_DNA"/>
</dbReference>
<protein>
    <submittedName>
        <fullName evidence="2">Junctional adhesion molecule C</fullName>
    </submittedName>
</protein>
<evidence type="ECO:0000313" key="2">
    <source>
        <dbReference type="EMBL" id="KAF5898602.1"/>
    </source>
</evidence>
<gene>
    <name evidence="2" type="primary">Jam3</name>
    <name evidence="2" type="ORF">DAT39_011680</name>
</gene>
<keyword evidence="3" id="KW-1185">Reference proteome</keyword>
<proteinExistence type="predicted"/>
<organism evidence="2 3">
    <name type="scientific">Clarias magur</name>
    <name type="common">Asian catfish</name>
    <name type="synonym">Macropteronotus magur</name>
    <dbReference type="NCBI Taxonomy" id="1594786"/>
    <lineage>
        <taxon>Eukaryota</taxon>
        <taxon>Metazoa</taxon>
        <taxon>Chordata</taxon>
        <taxon>Craniata</taxon>
        <taxon>Vertebrata</taxon>
        <taxon>Euteleostomi</taxon>
        <taxon>Actinopterygii</taxon>
        <taxon>Neopterygii</taxon>
        <taxon>Teleostei</taxon>
        <taxon>Ostariophysi</taxon>
        <taxon>Siluriformes</taxon>
        <taxon>Clariidae</taxon>
        <taxon>Clarias</taxon>
    </lineage>
</organism>
<comment type="caution">
    <text evidence="2">The sequence shown here is derived from an EMBL/GenBank/DDBJ whole genome shotgun (WGS) entry which is preliminary data.</text>
</comment>
<reference evidence="2" key="1">
    <citation type="submission" date="2020-07" db="EMBL/GenBank/DDBJ databases">
        <title>Clarias magur genome sequencing, assembly and annotation.</title>
        <authorList>
            <person name="Kushwaha B."/>
            <person name="Kumar R."/>
            <person name="Das P."/>
            <person name="Joshi C.G."/>
            <person name="Kumar D."/>
            <person name="Nagpure N.S."/>
            <person name="Pandey M."/>
            <person name="Agarwal S."/>
            <person name="Srivastava S."/>
            <person name="Singh M."/>
            <person name="Sahoo L."/>
            <person name="Jayasankar P."/>
            <person name="Meher P.K."/>
            <person name="Koringa P.G."/>
            <person name="Iquebal M.A."/>
            <person name="Das S.P."/>
            <person name="Bit A."/>
            <person name="Patnaik S."/>
            <person name="Patel N."/>
            <person name="Shah T.M."/>
            <person name="Hinsu A."/>
            <person name="Jena J.K."/>
        </authorList>
    </citation>
    <scope>NUCLEOTIDE SEQUENCE</scope>
    <source>
        <strain evidence="2">CIFAMagur01</strain>
        <tissue evidence="2">Testis</tissue>
    </source>
</reference>
<evidence type="ECO:0000256" key="1">
    <source>
        <dbReference type="SAM" id="MobiDB-lite"/>
    </source>
</evidence>
<feature type="region of interest" description="Disordered" evidence="1">
    <location>
        <begin position="16"/>
        <end position="62"/>
    </location>
</feature>
<evidence type="ECO:0000313" key="3">
    <source>
        <dbReference type="Proteomes" id="UP000727407"/>
    </source>
</evidence>